<dbReference type="Proteomes" id="UP000827549">
    <property type="component" value="Chromosome 6"/>
</dbReference>
<reference evidence="2" key="1">
    <citation type="submission" date="2023-10" db="EMBL/GenBank/DDBJ databases">
        <authorList>
            <person name="Noh H."/>
        </authorList>
    </citation>
    <scope>NUCLEOTIDE SEQUENCE</scope>
    <source>
        <strain evidence="2">DUCC4014</strain>
    </source>
</reference>
<protein>
    <submittedName>
        <fullName evidence="2">Uncharacterized protein</fullName>
    </submittedName>
</protein>
<sequence length="345" mass="36892">MLLPNGFTADDLDAHFDAWEAAAIHANGGSLEDDPWTHVSAYLETIGERDLDLVLIRRWASAHPATSFYAFHNIVYSVGAYMRDGVPSQGEIDAPIKDKNRALNGHLRPPKGCFFCAGVHGARCPEKEFTRDLCRLGYAHERASPPEWPLEPFPEEVAAEEAYEEKKRGPSSKTAASKTAVDGSNEAGSSKSSANGAGSSKSSANEAGSSKSSAHLTNIQTGDLPPVPPARFVICGPTTVVKDRHLLVNLKRIPLPVVSVSPFMQPAEPYIVARAMGTLVLRPQGAEPIQIDNVLYAPECAHNVLGVDVLLSDLWNIEAGVLTHAPTGASLPLQLATLPACVLHA</sequence>
<evidence type="ECO:0000313" key="2">
    <source>
        <dbReference type="EMBL" id="WOO84522.1"/>
    </source>
</evidence>
<evidence type="ECO:0000313" key="3">
    <source>
        <dbReference type="Proteomes" id="UP000827549"/>
    </source>
</evidence>
<dbReference type="AlphaFoldDB" id="A0AAF1BL01"/>
<accession>A0AAF1BL01</accession>
<dbReference type="RefSeq" id="XP_062630548.1">
    <property type="nucleotide sequence ID" value="XM_062774564.1"/>
</dbReference>
<dbReference type="GeneID" id="87811209"/>
<proteinExistence type="predicted"/>
<gene>
    <name evidence="2" type="ORF">LOC62_06G008039</name>
</gene>
<keyword evidence="3" id="KW-1185">Reference proteome</keyword>
<feature type="compositionally biased region" description="Low complexity" evidence="1">
    <location>
        <begin position="183"/>
        <end position="214"/>
    </location>
</feature>
<feature type="region of interest" description="Disordered" evidence="1">
    <location>
        <begin position="159"/>
        <end position="223"/>
    </location>
</feature>
<organism evidence="2 3">
    <name type="scientific">Vanrija pseudolonga</name>
    <dbReference type="NCBI Taxonomy" id="143232"/>
    <lineage>
        <taxon>Eukaryota</taxon>
        <taxon>Fungi</taxon>
        <taxon>Dikarya</taxon>
        <taxon>Basidiomycota</taxon>
        <taxon>Agaricomycotina</taxon>
        <taxon>Tremellomycetes</taxon>
        <taxon>Trichosporonales</taxon>
        <taxon>Trichosporonaceae</taxon>
        <taxon>Vanrija</taxon>
    </lineage>
</organism>
<name>A0AAF1BL01_9TREE</name>
<dbReference type="EMBL" id="CP086719">
    <property type="protein sequence ID" value="WOO84522.1"/>
    <property type="molecule type" value="Genomic_DNA"/>
</dbReference>
<evidence type="ECO:0000256" key="1">
    <source>
        <dbReference type="SAM" id="MobiDB-lite"/>
    </source>
</evidence>